<protein>
    <submittedName>
        <fullName evidence="8">Flagellar hook-basal body complex protein</fullName>
    </submittedName>
</protein>
<feature type="domain" description="Flagellar basal-body/hook protein C-terminal" evidence="6">
    <location>
        <begin position="205"/>
        <end position="249"/>
    </location>
</feature>
<comment type="subcellular location">
    <subcellularLocation>
        <location evidence="1 4">Bacterial flagellum basal body</location>
    </subcellularLocation>
</comment>
<feature type="domain" description="Flagellar basal body rod protein N-terminal" evidence="5">
    <location>
        <begin position="7"/>
        <end position="35"/>
    </location>
</feature>
<comment type="similarity">
    <text evidence="2 4">Belongs to the flagella basal body rod proteins family.</text>
</comment>
<evidence type="ECO:0000256" key="4">
    <source>
        <dbReference type="RuleBase" id="RU362116"/>
    </source>
</evidence>
<organism evidence="8 9">
    <name type="scientific">Motilimonas cestriensis</name>
    <dbReference type="NCBI Taxonomy" id="2742685"/>
    <lineage>
        <taxon>Bacteria</taxon>
        <taxon>Pseudomonadati</taxon>
        <taxon>Pseudomonadota</taxon>
        <taxon>Gammaproteobacteria</taxon>
        <taxon>Alteromonadales</taxon>
        <taxon>Alteromonadales genera incertae sedis</taxon>
        <taxon>Motilimonas</taxon>
    </lineage>
</organism>
<evidence type="ECO:0000313" key="9">
    <source>
        <dbReference type="Proteomes" id="UP001201273"/>
    </source>
</evidence>
<dbReference type="InterPro" id="IPR001444">
    <property type="entry name" value="Flag_bb_rod_N"/>
</dbReference>
<dbReference type="NCBIfam" id="TIGR03506">
    <property type="entry name" value="FlgEFG_subfam"/>
    <property type="match status" value="2"/>
</dbReference>
<keyword evidence="8" id="KW-0966">Cell projection</keyword>
<proteinExistence type="inferred from homology"/>
<dbReference type="Pfam" id="PF22692">
    <property type="entry name" value="LlgE_F_G_D1"/>
    <property type="match status" value="1"/>
</dbReference>
<evidence type="ECO:0000256" key="3">
    <source>
        <dbReference type="ARBA" id="ARBA00023143"/>
    </source>
</evidence>
<dbReference type="Pfam" id="PF00460">
    <property type="entry name" value="Flg_bb_rod"/>
    <property type="match status" value="1"/>
</dbReference>
<keyword evidence="8" id="KW-0282">Flagellum</keyword>
<feature type="domain" description="Flagellar hook protein FlgE/F/G-like D1" evidence="7">
    <location>
        <begin position="85"/>
        <end position="146"/>
    </location>
</feature>
<evidence type="ECO:0000259" key="7">
    <source>
        <dbReference type="Pfam" id="PF22692"/>
    </source>
</evidence>
<dbReference type="PANTHER" id="PTHR30435">
    <property type="entry name" value="FLAGELLAR PROTEIN"/>
    <property type="match status" value="1"/>
</dbReference>
<dbReference type="InterPro" id="IPR020013">
    <property type="entry name" value="Flagellar_FlgE/F/G"/>
</dbReference>
<dbReference type="Proteomes" id="UP001201273">
    <property type="component" value="Unassembled WGS sequence"/>
</dbReference>
<evidence type="ECO:0000256" key="1">
    <source>
        <dbReference type="ARBA" id="ARBA00004117"/>
    </source>
</evidence>
<comment type="caution">
    <text evidence="8">The sequence shown here is derived from an EMBL/GenBank/DDBJ whole genome shotgun (WGS) entry which is preliminary data.</text>
</comment>
<dbReference type="PANTHER" id="PTHR30435:SF19">
    <property type="entry name" value="FLAGELLAR BASAL-BODY ROD PROTEIN FLGG"/>
    <property type="match status" value="1"/>
</dbReference>
<evidence type="ECO:0000259" key="6">
    <source>
        <dbReference type="Pfam" id="PF06429"/>
    </source>
</evidence>
<keyword evidence="8" id="KW-0969">Cilium</keyword>
<gene>
    <name evidence="8" type="ORF">K6Y31_20255</name>
</gene>
<dbReference type="RefSeq" id="WP_233054852.1">
    <property type="nucleotide sequence ID" value="NZ_JAIMJA010000033.1"/>
</dbReference>
<dbReference type="SUPFAM" id="SSF117143">
    <property type="entry name" value="Flagellar hook protein flgE"/>
    <property type="match status" value="1"/>
</dbReference>
<evidence type="ECO:0000313" key="8">
    <source>
        <dbReference type="EMBL" id="MCE2597110.1"/>
    </source>
</evidence>
<name>A0ABS8WIC0_9GAMM</name>
<evidence type="ECO:0000256" key="2">
    <source>
        <dbReference type="ARBA" id="ARBA00009677"/>
    </source>
</evidence>
<keyword evidence="9" id="KW-1185">Reference proteome</keyword>
<accession>A0ABS8WIC0</accession>
<dbReference type="EMBL" id="JAIMJA010000033">
    <property type="protein sequence ID" value="MCE2597110.1"/>
    <property type="molecule type" value="Genomic_DNA"/>
</dbReference>
<dbReference type="Pfam" id="PF06429">
    <property type="entry name" value="Flg_bbr_C"/>
    <property type="match status" value="1"/>
</dbReference>
<dbReference type="InterPro" id="IPR010930">
    <property type="entry name" value="Flg_bb/hook_C_dom"/>
</dbReference>
<reference evidence="8 9" key="1">
    <citation type="journal article" date="2022" name="Environ. Microbiol. Rep.">
        <title>Eco-phylogenetic analyses reveal divergent evolution of vitamin B12 metabolism in the marine bacterial family 'Psychromonadaceae'.</title>
        <authorList>
            <person name="Jin X."/>
            <person name="Yang Y."/>
            <person name="Cao H."/>
            <person name="Gao B."/>
            <person name="Zhao Z."/>
        </authorList>
    </citation>
    <scope>NUCLEOTIDE SEQUENCE [LARGE SCALE GENOMIC DNA]</scope>
    <source>
        <strain evidence="8 9">MKS20</strain>
    </source>
</reference>
<keyword evidence="3 4" id="KW-0975">Bacterial flagellum</keyword>
<dbReference type="InterPro" id="IPR053967">
    <property type="entry name" value="LlgE_F_G-like_D1"/>
</dbReference>
<sequence length="251" mass="27070">MIEALANAELALRAHQKHIDMISHNIANVNTPGFKTNKPVFNAMIGSVTTDNTANPAGAGVELSNAMYRFTDGEYKLTANPLDIAIKGAGLVEVELAGGEVAYTRSGSLIKSQDGSLATSSGHRLSANIIIPSDVTEFEITSDGLVLGRFSGEAELVELGQIELAMFDSYESLKPLEGGLWERTDDAGQLNFARPGEDGSGYVLQGYTELSNVNMIEEMVSLMSAQRAYQLNSRVVQISDQLLETINNLRR</sequence>
<evidence type="ECO:0000259" key="5">
    <source>
        <dbReference type="Pfam" id="PF00460"/>
    </source>
</evidence>
<dbReference type="InterPro" id="IPR037925">
    <property type="entry name" value="FlgE/F/G-like"/>
</dbReference>